<dbReference type="Proteomes" id="UP001288778">
    <property type="component" value="Unassembled WGS sequence"/>
</dbReference>
<dbReference type="AlphaFoldDB" id="A0AAW9HRB6"/>
<accession>A0AAW9HRB6</accession>
<name>A0AAW9HRB6_CLOPF</name>
<reference evidence="1" key="1">
    <citation type="submission" date="2019-11" db="EMBL/GenBank/DDBJ databases">
        <title>Characterization of Clostridium perfringens isolates from swine manure treated agricultural soils.</title>
        <authorList>
            <person name="Wushke S.T."/>
        </authorList>
    </citation>
    <scope>NUCLEOTIDE SEQUENCE</scope>
    <source>
        <strain evidence="1">X94</strain>
    </source>
</reference>
<protein>
    <submittedName>
        <fullName evidence="1">Uncharacterized protein</fullName>
    </submittedName>
</protein>
<sequence>MTQFEDLGTNGMKALADVDDSLIQTKGKAEELSKTVEESFGNKLRGAFEKVKEPLAELGEKFLIPMIETVGELAGKFADWFGKLDEGQKEFVILGTIGVASLSPVIGVASGLVKVFQFVTKTIGFVSNGFGGLSTKFGGLSTLMSNPLALAGAVLGLMASIGESEGAILFMQEKFGGLGIAISGVCEFISGLWDLTIKSMINGFVFLFDVIGAIIDGPGNTTIADAWKRYNANQQLNVEEGMAKLALSTTRGMSTLRHLQDSELNVMVDSLKTTMDNIPLIVDGEYQQASENMATSLSAMSENQLLALTNLNDTTRNLFKGIREGMTIEEIVPILSENFEQINNSGKFNIEDLKEGVTKAMDTTKSQMDSKSSEGATAVEQNMNDATNAVNTATSEMASEASSGMSRVAGSMIDESGKIPPQIQSNMETSAKTIESTLSTMAKNIEKSFNDLCYNAEHYLQRIINKAGAVGSAFSSCSSQVYSFASNAMRWVDTASSNIISDWNRVINTLNRSITGSVTINKTINESVVSKPQTYGLADMNSDLNSAMQTFDLRSIDYRSSRYKASPIVASRELKKEEINNDMVRELKEQNSILMQMLTVLMSERETTINTSLICSGREIAKASAKYMKKEIADIDKQTNRKRGII</sequence>
<proteinExistence type="predicted"/>
<evidence type="ECO:0000313" key="2">
    <source>
        <dbReference type="Proteomes" id="UP001288778"/>
    </source>
</evidence>
<gene>
    <name evidence="1" type="ORF">GNF68_03800</name>
</gene>
<comment type="caution">
    <text evidence="1">The sequence shown here is derived from an EMBL/GenBank/DDBJ whole genome shotgun (WGS) entry which is preliminary data.</text>
</comment>
<dbReference type="Gene3D" id="1.20.120.20">
    <property type="entry name" value="Apolipoprotein"/>
    <property type="match status" value="1"/>
</dbReference>
<evidence type="ECO:0000313" key="1">
    <source>
        <dbReference type="EMBL" id="MDZ4908196.1"/>
    </source>
</evidence>
<organism evidence="1 2">
    <name type="scientific">Clostridium perfringens</name>
    <dbReference type="NCBI Taxonomy" id="1502"/>
    <lineage>
        <taxon>Bacteria</taxon>
        <taxon>Bacillati</taxon>
        <taxon>Bacillota</taxon>
        <taxon>Clostridia</taxon>
        <taxon>Eubacteriales</taxon>
        <taxon>Clostridiaceae</taxon>
        <taxon>Clostridium</taxon>
    </lineage>
</organism>
<dbReference type="EMBL" id="WNUI01000005">
    <property type="protein sequence ID" value="MDZ4908196.1"/>
    <property type="molecule type" value="Genomic_DNA"/>
</dbReference>
<dbReference type="RefSeq" id="WP_198621125.1">
    <property type="nucleotide sequence ID" value="NZ_JACOHR010000014.1"/>
</dbReference>